<dbReference type="HOGENOM" id="CLU_1697799_0_0_1"/>
<accession>D6WVV1</accession>
<dbReference type="AlphaFoldDB" id="D6WVV1"/>
<reference evidence="2 3" key="2">
    <citation type="journal article" date="2010" name="Nucleic Acids Res.">
        <title>BeetleBase in 2010: revisions to provide comprehensive genomic information for Tribolium castaneum.</title>
        <authorList>
            <person name="Kim H.S."/>
            <person name="Murphy T."/>
            <person name="Xia J."/>
            <person name="Caragea D."/>
            <person name="Park Y."/>
            <person name="Beeman R.W."/>
            <person name="Lorenzen M.D."/>
            <person name="Butcher S."/>
            <person name="Manak J.R."/>
            <person name="Brown S.J."/>
        </authorList>
    </citation>
    <scope>GENOME REANNOTATION</scope>
    <source>
        <strain evidence="2 3">Georgia GA2</strain>
    </source>
</reference>
<evidence type="ECO:0000313" key="2">
    <source>
        <dbReference type="EMBL" id="EFA08620.1"/>
    </source>
</evidence>
<dbReference type="EMBL" id="KQ971358">
    <property type="protein sequence ID" value="EFA08620.1"/>
    <property type="molecule type" value="Genomic_DNA"/>
</dbReference>
<proteinExistence type="predicted"/>
<dbReference type="InParanoid" id="D6WVV1"/>
<feature type="region of interest" description="Disordered" evidence="1">
    <location>
        <begin position="1"/>
        <end position="30"/>
    </location>
</feature>
<dbReference type="OrthoDB" id="6591917at2759"/>
<dbReference type="STRING" id="7070.D6WVV1"/>
<reference evidence="2 3" key="1">
    <citation type="journal article" date="2008" name="Nature">
        <title>The genome of the model beetle and pest Tribolium castaneum.</title>
        <authorList>
            <consortium name="Tribolium Genome Sequencing Consortium"/>
            <person name="Richards S."/>
            <person name="Gibbs R.A."/>
            <person name="Weinstock G.M."/>
            <person name="Brown S.J."/>
            <person name="Denell R."/>
            <person name="Beeman R.W."/>
            <person name="Gibbs R."/>
            <person name="Beeman R.W."/>
            <person name="Brown S.J."/>
            <person name="Bucher G."/>
            <person name="Friedrich M."/>
            <person name="Grimmelikhuijzen C.J."/>
            <person name="Klingler M."/>
            <person name="Lorenzen M."/>
            <person name="Richards S."/>
            <person name="Roth S."/>
            <person name="Schroder R."/>
            <person name="Tautz D."/>
            <person name="Zdobnov E.M."/>
            <person name="Muzny D."/>
            <person name="Gibbs R.A."/>
            <person name="Weinstock G.M."/>
            <person name="Attaway T."/>
            <person name="Bell S."/>
            <person name="Buhay C.J."/>
            <person name="Chandrabose M.N."/>
            <person name="Chavez D."/>
            <person name="Clerk-Blankenburg K.P."/>
            <person name="Cree A."/>
            <person name="Dao M."/>
            <person name="Davis C."/>
            <person name="Chacko J."/>
            <person name="Dinh H."/>
            <person name="Dugan-Rocha S."/>
            <person name="Fowler G."/>
            <person name="Garner T.T."/>
            <person name="Garnes J."/>
            <person name="Gnirke A."/>
            <person name="Hawes A."/>
            <person name="Hernandez J."/>
            <person name="Hines S."/>
            <person name="Holder M."/>
            <person name="Hume J."/>
            <person name="Jhangiani S.N."/>
            <person name="Joshi V."/>
            <person name="Khan Z.M."/>
            <person name="Jackson L."/>
            <person name="Kovar C."/>
            <person name="Kowis A."/>
            <person name="Lee S."/>
            <person name="Lewis L.R."/>
            <person name="Margolis J."/>
            <person name="Morgan M."/>
            <person name="Nazareth L.V."/>
            <person name="Nguyen N."/>
            <person name="Okwuonu G."/>
            <person name="Parker D."/>
            <person name="Richards S."/>
            <person name="Ruiz S.J."/>
            <person name="Santibanez J."/>
            <person name="Savard J."/>
            <person name="Scherer S.E."/>
            <person name="Schneider B."/>
            <person name="Sodergren E."/>
            <person name="Tautz D."/>
            <person name="Vattahil S."/>
            <person name="Villasana D."/>
            <person name="White C.S."/>
            <person name="Wright R."/>
            <person name="Park Y."/>
            <person name="Beeman R.W."/>
            <person name="Lord J."/>
            <person name="Oppert B."/>
            <person name="Lorenzen M."/>
            <person name="Brown S."/>
            <person name="Wang L."/>
            <person name="Savard J."/>
            <person name="Tautz D."/>
            <person name="Richards S."/>
            <person name="Weinstock G."/>
            <person name="Gibbs R.A."/>
            <person name="Liu Y."/>
            <person name="Worley K."/>
            <person name="Weinstock G."/>
            <person name="Elsik C.G."/>
            <person name="Reese J.T."/>
            <person name="Elhaik E."/>
            <person name="Landan G."/>
            <person name="Graur D."/>
            <person name="Arensburger P."/>
            <person name="Atkinson P."/>
            <person name="Beeman R.W."/>
            <person name="Beidler J."/>
            <person name="Brown S.J."/>
            <person name="Demuth J.P."/>
            <person name="Drury D.W."/>
            <person name="Du Y.Z."/>
            <person name="Fujiwara H."/>
            <person name="Lorenzen M."/>
            <person name="Maselli V."/>
            <person name="Osanai M."/>
            <person name="Park Y."/>
            <person name="Robertson H.M."/>
            <person name="Tu Z."/>
            <person name="Wang J.J."/>
            <person name="Wang S."/>
            <person name="Richards S."/>
            <person name="Song H."/>
            <person name="Zhang L."/>
            <person name="Sodergren E."/>
            <person name="Werner D."/>
            <person name="Stanke M."/>
            <person name="Morgenstern B."/>
            <person name="Solovyev V."/>
            <person name="Kosarev P."/>
            <person name="Brown G."/>
            <person name="Chen H.C."/>
            <person name="Ermolaeva O."/>
            <person name="Hlavina W."/>
            <person name="Kapustin Y."/>
            <person name="Kiryutin B."/>
            <person name="Kitts P."/>
            <person name="Maglott D."/>
            <person name="Pruitt K."/>
            <person name="Sapojnikov V."/>
            <person name="Souvorov A."/>
            <person name="Mackey A.J."/>
            <person name="Waterhouse R.M."/>
            <person name="Wyder S."/>
            <person name="Zdobnov E.M."/>
            <person name="Zdobnov E.M."/>
            <person name="Wyder S."/>
            <person name="Kriventseva E.V."/>
            <person name="Kadowaki T."/>
            <person name="Bork P."/>
            <person name="Aranda M."/>
            <person name="Bao R."/>
            <person name="Beermann A."/>
            <person name="Berns N."/>
            <person name="Bolognesi R."/>
            <person name="Bonneton F."/>
            <person name="Bopp D."/>
            <person name="Brown S.J."/>
            <person name="Bucher G."/>
            <person name="Butts T."/>
            <person name="Chaumot A."/>
            <person name="Denell R.E."/>
            <person name="Ferrier D.E."/>
            <person name="Friedrich M."/>
            <person name="Gordon C.M."/>
            <person name="Jindra M."/>
            <person name="Klingler M."/>
            <person name="Lan Q."/>
            <person name="Lattorff H.M."/>
            <person name="Laudet V."/>
            <person name="von Levetsow C."/>
            <person name="Liu Z."/>
            <person name="Lutz R."/>
            <person name="Lynch J.A."/>
            <person name="da Fonseca R.N."/>
            <person name="Posnien N."/>
            <person name="Reuter R."/>
            <person name="Roth S."/>
            <person name="Savard J."/>
            <person name="Schinko J.B."/>
            <person name="Schmitt C."/>
            <person name="Schoppmeier M."/>
            <person name="Schroder R."/>
            <person name="Shippy T.D."/>
            <person name="Simonnet F."/>
            <person name="Marques-Souza H."/>
            <person name="Tautz D."/>
            <person name="Tomoyasu Y."/>
            <person name="Trauner J."/>
            <person name="Van der Zee M."/>
            <person name="Vervoort M."/>
            <person name="Wittkopp N."/>
            <person name="Wimmer E.A."/>
            <person name="Yang X."/>
            <person name="Jones A.K."/>
            <person name="Sattelle D.B."/>
            <person name="Ebert P.R."/>
            <person name="Nelson D."/>
            <person name="Scott J.G."/>
            <person name="Beeman R.W."/>
            <person name="Muthukrishnan S."/>
            <person name="Kramer K.J."/>
            <person name="Arakane Y."/>
            <person name="Beeman R.W."/>
            <person name="Zhu Q."/>
            <person name="Hogenkamp D."/>
            <person name="Dixit R."/>
            <person name="Oppert B."/>
            <person name="Jiang H."/>
            <person name="Zou Z."/>
            <person name="Marshall J."/>
            <person name="Elpidina E."/>
            <person name="Vinokurov K."/>
            <person name="Oppert C."/>
            <person name="Zou Z."/>
            <person name="Evans J."/>
            <person name="Lu Z."/>
            <person name="Zhao P."/>
            <person name="Sumathipala N."/>
            <person name="Altincicek B."/>
            <person name="Vilcinskas A."/>
            <person name="Williams M."/>
            <person name="Hultmark D."/>
            <person name="Hetru C."/>
            <person name="Jiang H."/>
            <person name="Grimmelikhuijzen C.J."/>
            <person name="Hauser F."/>
            <person name="Cazzamali G."/>
            <person name="Williamson M."/>
            <person name="Park Y."/>
            <person name="Li B."/>
            <person name="Tanaka Y."/>
            <person name="Predel R."/>
            <person name="Neupert S."/>
            <person name="Schachtner J."/>
            <person name="Verleyen P."/>
            <person name="Raible F."/>
            <person name="Bork P."/>
            <person name="Friedrich M."/>
            <person name="Walden K.K."/>
            <person name="Robertson H.M."/>
            <person name="Angeli S."/>
            <person name="Foret S."/>
            <person name="Bucher G."/>
            <person name="Schuetz S."/>
            <person name="Maleszka R."/>
            <person name="Wimmer E.A."/>
            <person name="Beeman R.W."/>
            <person name="Lorenzen M."/>
            <person name="Tomoyasu Y."/>
            <person name="Miller S.C."/>
            <person name="Grossmann D."/>
            <person name="Bucher G."/>
        </authorList>
    </citation>
    <scope>NUCLEOTIDE SEQUENCE [LARGE SCALE GENOMIC DNA]</scope>
    <source>
        <strain evidence="2 3">Georgia GA2</strain>
    </source>
</reference>
<evidence type="ECO:0000256" key="1">
    <source>
        <dbReference type="SAM" id="MobiDB-lite"/>
    </source>
</evidence>
<dbReference type="Proteomes" id="UP000007266">
    <property type="component" value="Linkage group 8"/>
</dbReference>
<keyword evidence="3" id="KW-1185">Reference proteome</keyword>
<feature type="compositionally biased region" description="Polar residues" evidence="1">
    <location>
        <begin position="1"/>
        <end position="16"/>
    </location>
</feature>
<dbReference type="PhylomeDB" id="D6WVV1"/>
<dbReference type="KEGG" id="tca:103313912"/>
<protein>
    <submittedName>
        <fullName evidence="2">Uncharacterized protein</fullName>
    </submittedName>
</protein>
<sequence length="155" mass="17333">MNSFNTSAVSESTQNVPLDENPGRSTPAPEQTYFFTGTVERVLAWNRIFKHPCYFEVIAYVLSLQEGELNCHKTILLKDKKGPILQATYYSNYNIDESVIRVGQMLRCVGYMTGVNTLTAVSIRSATSDEVAALKRFCYIGDFTISGLINGENKK</sequence>
<gene>
    <name evidence="2" type="primary">AUGUSTUS-3.0.2_06283</name>
    <name evidence="2" type="ORF">TcasGA2_TC006283</name>
</gene>
<name>D6WVV1_TRICA</name>
<evidence type="ECO:0000313" key="3">
    <source>
        <dbReference type="Proteomes" id="UP000007266"/>
    </source>
</evidence>
<organism evidence="2 3">
    <name type="scientific">Tribolium castaneum</name>
    <name type="common">Red flour beetle</name>
    <dbReference type="NCBI Taxonomy" id="7070"/>
    <lineage>
        <taxon>Eukaryota</taxon>
        <taxon>Metazoa</taxon>
        <taxon>Ecdysozoa</taxon>
        <taxon>Arthropoda</taxon>
        <taxon>Hexapoda</taxon>
        <taxon>Insecta</taxon>
        <taxon>Pterygota</taxon>
        <taxon>Neoptera</taxon>
        <taxon>Endopterygota</taxon>
        <taxon>Coleoptera</taxon>
        <taxon>Polyphaga</taxon>
        <taxon>Cucujiformia</taxon>
        <taxon>Tenebrionidae</taxon>
        <taxon>Tenebrionidae incertae sedis</taxon>
        <taxon>Tribolium</taxon>
    </lineage>
</organism>